<evidence type="ECO:0000313" key="2">
    <source>
        <dbReference type="Proteomes" id="UP000684084"/>
    </source>
</evidence>
<dbReference type="OrthoDB" id="2411665at2759"/>
<name>A0A916DZU0_9GLOM</name>
<gene>
    <name evidence="1" type="ORF">CHRIB12_LOCUS3814</name>
</gene>
<reference evidence="1" key="1">
    <citation type="submission" date="2020-05" db="EMBL/GenBank/DDBJ databases">
        <authorList>
            <person name="Rincon C."/>
            <person name="Sanders R I."/>
            <person name="Robbins C."/>
            <person name="Chaturvedi A."/>
        </authorList>
    </citation>
    <scope>NUCLEOTIDE SEQUENCE</scope>
    <source>
        <strain evidence="1">CHB12</strain>
    </source>
</reference>
<dbReference type="AlphaFoldDB" id="A0A916DZU0"/>
<dbReference type="EMBL" id="CAGKOT010000005">
    <property type="protein sequence ID" value="CAB5342996.1"/>
    <property type="molecule type" value="Genomic_DNA"/>
</dbReference>
<evidence type="ECO:0000313" key="1">
    <source>
        <dbReference type="EMBL" id="CAB5342996.1"/>
    </source>
</evidence>
<accession>A0A916DZU0</accession>
<dbReference type="Proteomes" id="UP000684084">
    <property type="component" value="Unassembled WGS sequence"/>
</dbReference>
<dbReference type="VEuPathDB" id="FungiDB:RhiirFUN_024523"/>
<protein>
    <submittedName>
        <fullName evidence="1">Uncharacterized protein</fullName>
    </submittedName>
</protein>
<sequence>MYEFPNASTTERVNQIFEELEASDESIIKDWIAFYSKPWVRASLNPIYSFIALDIWQNAPDNTNVAESCHANCNRDGKALPLEAAILKAKNYDERQFISCDIHNCYGVAKSGKDQGVVA</sequence>
<comment type="caution">
    <text evidence="1">The sequence shown here is derived from an EMBL/GenBank/DDBJ whole genome shotgun (WGS) entry which is preliminary data.</text>
</comment>
<proteinExistence type="predicted"/>
<organism evidence="1 2">
    <name type="scientific">Rhizophagus irregularis</name>
    <dbReference type="NCBI Taxonomy" id="588596"/>
    <lineage>
        <taxon>Eukaryota</taxon>
        <taxon>Fungi</taxon>
        <taxon>Fungi incertae sedis</taxon>
        <taxon>Mucoromycota</taxon>
        <taxon>Glomeromycotina</taxon>
        <taxon>Glomeromycetes</taxon>
        <taxon>Glomerales</taxon>
        <taxon>Glomeraceae</taxon>
        <taxon>Rhizophagus</taxon>
    </lineage>
</organism>